<feature type="domain" description="Peptidase S11 D-alanyl-D-alanine carboxypeptidase A N-terminal" evidence="10">
    <location>
        <begin position="55"/>
        <end position="278"/>
    </location>
</feature>
<dbReference type="GO" id="GO:0006508">
    <property type="term" value="P:proteolysis"/>
    <property type="evidence" value="ECO:0007669"/>
    <property type="project" value="InterPro"/>
</dbReference>
<dbReference type="PRINTS" id="PR00725">
    <property type="entry name" value="DADACBPTASE1"/>
</dbReference>
<feature type="active site" evidence="7">
    <location>
        <position position="144"/>
    </location>
</feature>
<dbReference type="EMBL" id="JACHIL010000001">
    <property type="protein sequence ID" value="MBB5090474.1"/>
    <property type="molecule type" value="Genomic_DNA"/>
</dbReference>
<evidence type="ECO:0000259" key="10">
    <source>
        <dbReference type="Pfam" id="PF00768"/>
    </source>
</evidence>
<keyword evidence="2" id="KW-0732">Signal</keyword>
<keyword evidence="6" id="KW-0961">Cell wall biogenesis/degradation</keyword>
<keyword evidence="3 11" id="KW-0378">Hydrolase</keyword>
<evidence type="ECO:0000256" key="5">
    <source>
        <dbReference type="ARBA" id="ARBA00022984"/>
    </source>
</evidence>
<comment type="caution">
    <text evidence="11">The sequence shown here is derived from an EMBL/GenBank/DDBJ whole genome shotgun (WGS) entry which is preliminary data.</text>
</comment>
<dbReference type="AlphaFoldDB" id="A0A7W8AIF4"/>
<evidence type="ECO:0000313" key="12">
    <source>
        <dbReference type="Proteomes" id="UP000531231"/>
    </source>
</evidence>
<evidence type="ECO:0000256" key="8">
    <source>
        <dbReference type="PIRSR" id="PIRSR618044-2"/>
    </source>
</evidence>
<keyword evidence="5" id="KW-0573">Peptidoglycan synthesis</keyword>
<reference evidence="11 12" key="1">
    <citation type="submission" date="2020-08" db="EMBL/GenBank/DDBJ databases">
        <title>Genomic Encyclopedia of Type Strains, Phase IV (KMG-IV): sequencing the most valuable type-strain genomes for metagenomic binning, comparative biology and taxonomic classification.</title>
        <authorList>
            <person name="Goeker M."/>
        </authorList>
    </citation>
    <scope>NUCLEOTIDE SEQUENCE [LARGE SCALE GENOMIC DNA]</scope>
    <source>
        <strain evidence="11 12">DSM 25620</strain>
    </source>
</reference>
<evidence type="ECO:0000256" key="6">
    <source>
        <dbReference type="ARBA" id="ARBA00023316"/>
    </source>
</evidence>
<dbReference type="InterPro" id="IPR018044">
    <property type="entry name" value="Peptidase_S11"/>
</dbReference>
<evidence type="ECO:0000256" key="7">
    <source>
        <dbReference type="PIRSR" id="PIRSR618044-1"/>
    </source>
</evidence>
<dbReference type="Proteomes" id="UP000531231">
    <property type="component" value="Unassembled WGS sequence"/>
</dbReference>
<evidence type="ECO:0000256" key="4">
    <source>
        <dbReference type="ARBA" id="ARBA00022960"/>
    </source>
</evidence>
<accession>A0A7W8AIF4</accession>
<dbReference type="Pfam" id="PF00768">
    <property type="entry name" value="Peptidase_S11"/>
    <property type="match status" value="1"/>
</dbReference>
<comment type="similarity">
    <text evidence="1 9">Belongs to the peptidase S11 family.</text>
</comment>
<dbReference type="InterPro" id="IPR001967">
    <property type="entry name" value="Peptidase_S11_N"/>
</dbReference>
<proteinExistence type="inferred from homology"/>
<feature type="active site" description="Proton acceptor" evidence="7">
    <location>
        <position position="87"/>
    </location>
</feature>
<dbReference type="EC" id="3.4.16.4" evidence="11"/>
<dbReference type="InterPro" id="IPR012338">
    <property type="entry name" value="Beta-lactam/transpept-like"/>
</dbReference>
<keyword evidence="4" id="KW-0133">Cell shape</keyword>
<dbReference type="PANTHER" id="PTHR21581">
    <property type="entry name" value="D-ALANYL-D-ALANINE CARBOXYPEPTIDASE"/>
    <property type="match status" value="1"/>
</dbReference>
<dbReference type="GO" id="GO:0009252">
    <property type="term" value="P:peptidoglycan biosynthetic process"/>
    <property type="evidence" value="ECO:0007669"/>
    <property type="project" value="UniProtKB-KW"/>
</dbReference>
<name>A0A7W8AIF4_9HYPH</name>
<evidence type="ECO:0000256" key="9">
    <source>
        <dbReference type="RuleBase" id="RU004016"/>
    </source>
</evidence>
<evidence type="ECO:0000256" key="3">
    <source>
        <dbReference type="ARBA" id="ARBA00022801"/>
    </source>
</evidence>
<dbReference type="PANTHER" id="PTHR21581:SF6">
    <property type="entry name" value="TRAFFICKING PROTEIN PARTICLE COMPLEX SUBUNIT 12"/>
    <property type="match status" value="1"/>
</dbReference>
<feature type="active site" description="Acyl-ester intermediate" evidence="7">
    <location>
        <position position="84"/>
    </location>
</feature>
<organism evidence="11 12">
    <name type="scientific">Pseudochrobactrum saccharolyticum</name>
    <dbReference type="NCBI Taxonomy" id="354352"/>
    <lineage>
        <taxon>Bacteria</taxon>
        <taxon>Pseudomonadati</taxon>
        <taxon>Pseudomonadota</taxon>
        <taxon>Alphaproteobacteria</taxon>
        <taxon>Hyphomicrobiales</taxon>
        <taxon>Brucellaceae</taxon>
        <taxon>Pseudochrobactrum</taxon>
    </lineage>
</organism>
<sequence>MQVLICGEAGYSSGYLNTEYYALKGGHPMIPNILKQSVLAMTVSCLAISQAVSVAQANPYMAVDVSTGKVLAHNDAFKRWYPASLTKMMSAYVVFRALRSGQKTLESPVRMSVAATKEPPSKMGYKAGSVMTLDSALKIMMVKSANDVSVAVAESVGGSKAGFAKMMNAEARRIGMFGSNFTNPHGLPDPNNYSTARDMALLAAQLRREFPEYAHYFNTEAIDPGEGKKVQANYNILLGRFNGADGMKTGFICASGFNLAGSATRNGRTIVAVVLGAAKQEDRAVQAAELLQNGFATRGGGGATLASLVPYGSNNNQATDLRAQICSQQAMSDRWDGRDVEGRLKINSPYITAMTREPVAVPVGLVAKAPEVQAGGVLHISQVPIPLQRPMRGNLTTAVN</sequence>
<protein>
    <submittedName>
        <fullName evidence="11">D-alanyl-D-alanine carboxypeptidase</fullName>
        <ecNumber evidence="11">3.4.16.4</ecNumber>
    </submittedName>
</protein>
<evidence type="ECO:0000256" key="1">
    <source>
        <dbReference type="ARBA" id="ARBA00007164"/>
    </source>
</evidence>
<evidence type="ECO:0000313" key="11">
    <source>
        <dbReference type="EMBL" id="MBB5090474.1"/>
    </source>
</evidence>
<dbReference type="Gene3D" id="3.40.710.10">
    <property type="entry name" value="DD-peptidase/beta-lactamase superfamily"/>
    <property type="match status" value="1"/>
</dbReference>
<keyword evidence="11" id="KW-0121">Carboxypeptidase</keyword>
<feature type="binding site" evidence="8">
    <location>
        <position position="248"/>
    </location>
    <ligand>
        <name>substrate</name>
    </ligand>
</feature>
<keyword evidence="12" id="KW-1185">Reference proteome</keyword>
<keyword evidence="11" id="KW-0645">Protease</keyword>
<dbReference type="GO" id="GO:0009002">
    <property type="term" value="F:serine-type D-Ala-D-Ala carboxypeptidase activity"/>
    <property type="evidence" value="ECO:0007669"/>
    <property type="project" value="UniProtKB-EC"/>
</dbReference>
<evidence type="ECO:0000256" key="2">
    <source>
        <dbReference type="ARBA" id="ARBA00022729"/>
    </source>
</evidence>
<dbReference type="GO" id="GO:0008360">
    <property type="term" value="P:regulation of cell shape"/>
    <property type="evidence" value="ECO:0007669"/>
    <property type="project" value="UniProtKB-KW"/>
</dbReference>
<dbReference type="GO" id="GO:0071555">
    <property type="term" value="P:cell wall organization"/>
    <property type="evidence" value="ECO:0007669"/>
    <property type="project" value="UniProtKB-KW"/>
</dbReference>
<gene>
    <name evidence="11" type="ORF">HNQ68_000986</name>
</gene>
<dbReference type="SUPFAM" id="SSF56601">
    <property type="entry name" value="beta-lactamase/transpeptidase-like"/>
    <property type="match status" value="1"/>
</dbReference>